<dbReference type="CDD" id="cd01066">
    <property type="entry name" value="APP_MetAP"/>
    <property type="match status" value="1"/>
</dbReference>
<dbReference type="PANTHER" id="PTHR46112">
    <property type="entry name" value="AMINOPEPTIDASE"/>
    <property type="match status" value="1"/>
</dbReference>
<dbReference type="Gene3D" id="3.40.350.10">
    <property type="entry name" value="Creatinase/prolidase N-terminal domain"/>
    <property type="match status" value="1"/>
</dbReference>
<protein>
    <submittedName>
        <fullName evidence="3">Xaa-Pro peptidase family protein</fullName>
    </submittedName>
</protein>
<dbReference type="PANTHER" id="PTHR46112:SF2">
    <property type="entry name" value="XAA-PRO AMINOPEPTIDASE P-RELATED"/>
    <property type="match status" value="1"/>
</dbReference>
<dbReference type="Pfam" id="PF00557">
    <property type="entry name" value="Peptidase_M24"/>
    <property type="match status" value="1"/>
</dbReference>
<dbReference type="InterPro" id="IPR050659">
    <property type="entry name" value="Peptidase_M24B"/>
</dbReference>
<dbReference type="SUPFAM" id="SSF53092">
    <property type="entry name" value="Creatinase/prolidase N-terminal domain"/>
    <property type="match status" value="1"/>
</dbReference>
<dbReference type="InterPro" id="IPR036005">
    <property type="entry name" value="Creatinase/aminopeptidase-like"/>
</dbReference>
<feature type="domain" description="Creatinase N-terminal" evidence="2">
    <location>
        <begin position="26"/>
        <end position="173"/>
    </location>
</feature>
<dbReference type="Gene3D" id="3.90.230.10">
    <property type="entry name" value="Creatinase/methionine aminopeptidase superfamily"/>
    <property type="match status" value="1"/>
</dbReference>
<comment type="caution">
    <text evidence="3">The sequence shown here is derived from an EMBL/GenBank/DDBJ whole genome shotgun (WGS) entry which is preliminary data.</text>
</comment>
<gene>
    <name evidence="3" type="ORF">V3328_06870</name>
</gene>
<feature type="domain" description="Peptidase M24" evidence="1">
    <location>
        <begin position="196"/>
        <end position="391"/>
    </location>
</feature>
<dbReference type="AlphaFoldDB" id="A0AAW9RSY5"/>
<evidence type="ECO:0000259" key="1">
    <source>
        <dbReference type="Pfam" id="PF00557"/>
    </source>
</evidence>
<dbReference type="InterPro" id="IPR029149">
    <property type="entry name" value="Creatin/AminoP/Spt16_N"/>
</dbReference>
<proteinExistence type="predicted"/>
<keyword evidence="4" id="KW-1185">Reference proteome</keyword>
<dbReference type="InterPro" id="IPR000587">
    <property type="entry name" value="Creatinase_N"/>
</dbReference>
<evidence type="ECO:0000259" key="2">
    <source>
        <dbReference type="Pfam" id="PF01321"/>
    </source>
</evidence>
<evidence type="ECO:0000313" key="4">
    <source>
        <dbReference type="Proteomes" id="UP001378188"/>
    </source>
</evidence>
<dbReference type="InterPro" id="IPR000994">
    <property type="entry name" value="Pept_M24"/>
</dbReference>
<organism evidence="3 4">
    <name type="scientific">Microbaculum marinum</name>
    <dbReference type="NCBI Taxonomy" id="1764581"/>
    <lineage>
        <taxon>Bacteria</taxon>
        <taxon>Pseudomonadati</taxon>
        <taxon>Pseudomonadota</taxon>
        <taxon>Alphaproteobacteria</taxon>
        <taxon>Hyphomicrobiales</taxon>
        <taxon>Tepidamorphaceae</taxon>
        <taxon>Microbaculum</taxon>
    </lineage>
</organism>
<sequence length="411" mass="46370">MVDQSVAEPRFHMPPPPDERALRLGRLKRLREEMARFEVPAVVLFDPHNVRYATGARNMLPYLLRNPARYVFVPIEGPVTLFEFEGAEHLEADNPVVDEIRPATFVAYVARGPLLGLAADRWAAEIADLMATHCPGERRIGVERIDSLAMHCLRGKGLETVDAGAPVERARAIKTQEEIVCSWRSIGCTQQGEWKLRQAIRPGISENELWSVLYQHVIANDGDYIETRLLSSGEKTNPWYQETGTRVIGEGELIAHDTDVVGPHGYYADFSRTYLCGPGPRTVDQTTLYRLACEQIHHNIELIRPGRTFREITEAGWPIPEPYYKRRYYLMMHGTGLTGEYPYIVNDAVYDGQANYDGVVEPGMTLCVESYIGHEDGGEGVKLEQQVVVTETGYELMSTFPFEDDLLGREV</sequence>
<dbReference type="Proteomes" id="UP001378188">
    <property type="component" value="Unassembled WGS sequence"/>
</dbReference>
<dbReference type="EMBL" id="JAZHOF010000002">
    <property type="protein sequence ID" value="MEJ8571188.1"/>
    <property type="molecule type" value="Genomic_DNA"/>
</dbReference>
<dbReference type="SUPFAM" id="SSF55920">
    <property type="entry name" value="Creatinase/aminopeptidase"/>
    <property type="match status" value="1"/>
</dbReference>
<dbReference type="Pfam" id="PF01321">
    <property type="entry name" value="Creatinase_N"/>
    <property type="match status" value="1"/>
</dbReference>
<dbReference type="RefSeq" id="WP_340328869.1">
    <property type="nucleotide sequence ID" value="NZ_JAZHOF010000002.1"/>
</dbReference>
<name>A0AAW9RSY5_9HYPH</name>
<reference evidence="3 4" key="1">
    <citation type="submission" date="2024-02" db="EMBL/GenBank/DDBJ databases">
        <title>Genome analysis and characterization of Microbaculum marinisediminis sp. nov., isolated from marine sediment.</title>
        <authorList>
            <person name="Du Z.-J."/>
            <person name="Ye Y.-Q."/>
            <person name="Zhang Z.-R."/>
            <person name="Yuan S.-M."/>
            <person name="Zhang X.-Y."/>
        </authorList>
    </citation>
    <scope>NUCLEOTIDE SEQUENCE [LARGE SCALE GENOMIC DNA]</scope>
    <source>
        <strain evidence="3 4">SDUM1044001</strain>
    </source>
</reference>
<evidence type="ECO:0000313" key="3">
    <source>
        <dbReference type="EMBL" id="MEJ8571188.1"/>
    </source>
</evidence>
<accession>A0AAW9RSY5</accession>